<evidence type="ECO:0000256" key="1">
    <source>
        <dbReference type="ARBA" id="ARBA00022737"/>
    </source>
</evidence>
<feature type="domain" description="DUF4062" evidence="2">
    <location>
        <begin position="13"/>
        <end position="106"/>
    </location>
</feature>
<dbReference type="Proteomes" id="UP000481360">
    <property type="component" value="Unassembled WGS sequence"/>
</dbReference>
<dbReference type="AlphaFoldDB" id="A0A7C9RTI8"/>
<dbReference type="InterPro" id="IPR027417">
    <property type="entry name" value="P-loop_NTPase"/>
</dbReference>
<gene>
    <name evidence="3" type="ORF">G7043_26555</name>
</gene>
<dbReference type="RefSeq" id="WP_166049973.1">
    <property type="nucleotide sequence ID" value="NZ_JAAMPJ010000007.1"/>
</dbReference>
<accession>A0A7C9RTI8</accession>
<evidence type="ECO:0000259" key="2">
    <source>
        <dbReference type="Pfam" id="PF13271"/>
    </source>
</evidence>
<dbReference type="InterPro" id="IPR051191">
    <property type="entry name" value="DCAF12"/>
</dbReference>
<organism evidence="3 4">
    <name type="scientific">Lentzea alba</name>
    <dbReference type="NCBI Taxonomy" id="2714351"/>
    <lineage>
        <taxon>Bacteria</taxon>
        <taxon>Bacillati</taxon>
        <taxon>Actinomycetota</taxon>
        <taxon>Actinomycetes</taxon>
        <taxon>Pseudonocardiales</taxon>
        <taxon>Pseudonocardiaceae</taxon>
        <taxon>Lentzea</taxon>
    </lineage>
</organism>
<comment type="caution">
    <text evidence="3">The sequence shown here is derived from an EMBL/GenBank/DDBJ whole genome shotgun (WGS) entry which is preliminary data.</text>
</comment>
<keyword evidence="4" id="KW-1185">Reference proteome</keyword>
<proteinExistence type="predicted"/>
<dbReference type="PANTHER" id="PTHR19860:SF40">
    <property type="entry name" value="WD40 REPEAT-CONTAINING PROTEIN"/>
    <property type="match status" value="1"/>
</dbReference>
<dbReference type="PANTHER" id="PTHR19860">
    <property type="entry name" value="DDB1- AND CUL4-ASSOCIATED FACTOR 12-RELATED"/>
    <property type="match status" value="1"/>
</dbReference>
<dbReference type="Pfam" id="PF13271">
    <property type="entry name" value="DUF4062"/>
    <property type="match status" value="1"/>
</dbReference>
<protein>
    <submittedName>
        <fullName evidence="3">DUF4062 domain-containing protein</fullName>
    </submittedName>
</protein>
<evidence type="ECO:0000313" key="4">
    <source>
        <dbReference type="Proteomes" id="UP000481360"/>
    </source>
</evidence>
<evidence type="ECO:0000313" key="3">
    <source>
        <dbReference type="EMBL" id="NGY62489.1"/>
    </source>
</evidence>
<sequence>MTDTQPGWRRIPVFIASTFRDMDHERDLLNRVVIPTVNAQLRQRGHGASIYPVDLRWGIETDELLDPETRQRMILEMCAAEVRRCRPLFIGLLGTKYGWIPPEELSRAVIDAAGLRDPGFPLSVTAIEILSAVQAAESDGIQPIVLARRAAAADQEEQESLVRLAIHLGELGQLLHPYDIDSTFTDLATTTLLDRIDQVFKAETPGNWLDAELAEQRWAAEREAHQFVGRQEELDFISQFWAYRSGIDDEFGDDPKSPLWRMRQQLGDTTLAIVGSSGCGKSALLAKAATDLRITMQLSFEWTGPRAYVQVGATTASERLPVCVLLLLAQLDPAAARSVANRYDAENLELDHVLHLWLEKLGGSGRLAGPLIVVDGLDRLSGSLTESRPLAWLPITWGDRVRVLVSAAEDTFEATLLTKRPSTKVLRLDDLNHQDATALVLSRVAAHHRAIPQAVAARLVSRSTCPRWLVVATDLMLTLMAYDYLTLREAPDAGVDPEVALRLMLEVIAGQLPRELDGLHEEAFTRLIDLVGMQFGVALCLLGSAVYGLHEQDLVATLEVAGLSPGSADLALFRAMLAVHVTVRDDVWKFAHPSAAAGVDLLLDGASEETEQDVRTAYRRMLVRHLATKPANDPARSRELMPLLMLTDEHRLLVSGLAEPDHCTDESIKIFALTLAGFLQGEAPPRLCAKLIEAAATDRQRLAIIEIVIGSVLPHLRRPDMNELASVCRASLTAVSPDVRNRFGKGRDALLHLLDTVATDIFAGGGQPQAVITWFTTAMSSGTGSLRDAPVSAAPATETHARLTLIQGTKMLTEYSIMVGLSQLAAAGDDAEQARGRLDRWRSFVGDLEEPDPNVEEFLELSIAVAERAAGIAWPTGGFQPAADDFDRLRSLTDRMRGNADMVCLLGLCARVHAAQLLAAMSDEDEVTASDAVMIHEALGFLEEAMWQLEIQHEIAPDAIAVELTVIQCGLLHSTLLGVCDQHVSACDSGFKALQKPHVVDLLGKESFIDQAVALLRSWYLSWSRTDPTPLLERLAQEVDHHPATRREHPEVDAILLMVAVMAAKRLGAVEIATRMVGTTLARLRSGDILLDPEAPLDVLIRGDVAEFEDNLVEFVLDDDFPDTDDPDLVVRLATGVHEMRTALMSHCADDPADALGAAFCEALVATMLRQPDRHVDIRRQRQRLVAAADDRSQTLLSAIDKLLRSS</sequence>
<name>A0A7C9RTI8_9PSEU</name>
<reference evidence="3 4" key="1">
    <citation type="submission" date="2020-03" db="EMBL/GenBank/DDBJ databases">
        <title>Isolation and identification of active actinomycetes.</title>
        <authorList>
            <person name="Sun X."/>
        </authorList>
    </citation>
    <scope>NUCLEOTIDE SEQUENCE [LARGE SCALE GENOMIC DNA]</scope>
    <source>
        <strain evidence="3 4">NEAU-D13</strain>
    </source>
</reference>
<dbReference type="Gene3D" id="3.40.50.300">
    <property type="entry name" value="P-loop containing nucleotide triphosphate hydrolases"/>
    <property type="match status" value="1"/>
</dbReference>
<dbReference type="EMBL" id="JAAMPJ010000007">
    <property type="protein sequence ID" value="NGY62489.1"/>
    <property type="molecule type" value="Genomic_DNA"/>
</dbReference>
<dbReference type="SUPFAM" id="SSF52540">
    <property type="entry name" value="P-loop containing nucleoside triphosphate hydrolases"/>
    <property type="match status" value="1"/>
</dbReference>
<dbReference type="InterPro" id="IPR025139">
    <property type="entry name" value="DUF4062"/>
</dbReference>
<keyword evidence="1" id="KW-0677">Repeat</keyword>